<reference evidence="1 2" key="1">
    <citation type="journal article" date="2023" name="Plants (Basel)">
        <title>Bridging the Gap: Combining Genomics and Transcriptomics Approaches to Understand Stylosanthes scabra, an Orphan Legume from the Brazilian Caatinga.</title>
        <authorList>
            <person name="Ferreira-Neto J.R.C."/>
            <person name="da Silva M.D."/>
            <person name="Binneck E."/>
            <person name="de Melo N.F."/>
            <person name="da Silva R.H."/>
            <person name="de Melo A.L.T.M."/>
            <person name="Pandolfi V."/>
            <person name="Bustamante F.O."/>
            <person name="Brasileiro-Vidal A.C."/>
            <person name="Benko-Iseppon A.M."/>
        </authorList>
    </citation>
    <scope>NUCLEOTIDE SEQUENCE [LARGE SCALE GENOMIC DNA]</scope>
    <source>
        <tissue evidence="1">Leaves</tissue>
    </source>
</reference>
<comment type="caution">
    <text evidence="1">The sequence shown here is derived from an EMBL/GenBank/DDBJ whole genome shotgun (WGS) entry which is preliminary data.</text>
</comment>
<evidence type="ECO:0000313" key="1">
    <source>
        <dbReference type="EMBL" id="MED6209146.1"/>
    </source>
</evidence>
<dbReference type="EMBL" id="JASCZI010242028">
    <property type="protein sequence ID" value="MED6209146.1"/>
    <property type="molecule type" value="Genomic_DNA"/>
</dbReference>
<protein>
    <submittedName>
        <fullName evidence="1">Uncharacterized protein</fullName>
    </submittedName>
</protein>
<evidence type="ECO:0000313" key="2">
    <source>
        <dbReference type="Proteomes" id="UP001341840"/>
    </source>
</evidence>
<proteinExistence type="predicted"/>
<organism evidence="1 2">
    <name type="scientific">Stylosanthes scabra</name>
    <dbReference type="NCBI Taxonomy" id="79078"/>
    <lineage>
        <taxon>Eukaryota</taxon>
        <taxon>Viridiplantae</taxon>
        <taxon>Streptophyta</taxon>
        <taxon>Embryophyta</taxon>
        <taxon>Tracheophyta</taxon>
        <taxon>Spermatophyta</taxon>
        <taxon>Magnoliopsida</taxon>
        <taxon>eudicotyledons</taxon>
        <taxon>Gunneridae</taxon>
        <taxon>Pentapetalae</taxon>
        <taxon>rosids</taxon>
        <taxon>fabids</taxon>
        <taxon>Fabales</taxon>
        <taxon>Fabaceae</taxon>
        <taxon>Papilionoideae</taxon>
        <taxon>50 kb inversion clade</taxon>
        <taxon>dalbergioids sensu lato</taxon>
        <taxon>Dalbergieae</taxon>
        <taxon>Pterocarpus clade</taxon>
        <taxon>Stylosanthes</taxon>
    </lineage>
</organism>
<gene>
    <name evidence="1" type="ORF">PIB30_051961</name>
</gene>
<name>A0ABU6YGU0_9FABA</name>
<accession>A0ABU6YGU0</accession>
<sequence length="101" mass="11591">MHRRHIFLPRALRLNTPFKILWTNVKGPDLNIGVVCGKLILGIRSVVLEVDQRNQTIRKLKTALRELLGRQTREDAIASEVVKRAEELAKKQQAVLDEAER</sequence>
<dbReference type="Proteomes" id="UP001341840">
    <property type="component" value="Unassembled WGS sequence"/>
</dbReference>
<keyword evidence="2" id="KW-1185">Reference proteome</keyword>